<protein>
    <recommendedName>
        <fullName evidence="3">Cell wall anchor protein</fullName>
    </recommendedName>
</protein>
<dbReference type="EMBL" id="QWDM01000003">
    <property type="protein sequence ID" value="RUT71267.1"/>
    <property type="molecule type" value="Genomic_DNA"/>
</dbReference>
<dbReference type="AlphaFoldDB" id="A0A434AA88"/>
<accession>A0A434AA88</accession>
<evidence type="ECO:0000313" key="2">
    <source>
        <dbReference type="Proteomes" id="UP000288102"/>
    </source>
</evidence>
<sequence>MKKIIYILTITVLGFTKISANSKFYTTEYETAVTFPAAYAIGDYIEFLKVNPLDVAASGYYQISISYTRGGVAAAAIHLASISHSNPALWRETGRINNNPYSGLGVNFTIDCNTEYNNPRFRIRAINTLGISADLIVHIKVTSLNINGTFTALNTTGNDLTVSKFLPMTSDWNLYVGNVFSNAGAQIAIKATQNGYVGIGTTIPDEKLTVDGKIHAKEVRVDLLSPMTVPDYVFTTDYKLKTLKEVEEYIKKNNHLPEIPSAKEIEKNGLMLAEMNMSLLKKIEELTLYSIEQNKKIEAQTKEIESLKNLVLRVTKIENELARK</sequence>
<dbReference type="RefSeq" id="WP_127337324.1">
    <property type="nucleotide sequence ID" value="NZ_QWDM01000003.1"/>
</dbReference>
<evidence type="ECO:0000313" key="1">
    <source>
        <dbReference type="EMBL" id="RUT71267.1"/>
    </source>
</evidence>
<evidence type="ECO:0008006" key="3">
    <source>
        <dbReference type="Google" id="ProtNLM"/>
    </source>
</evidence>
<organism evidence="1 2">
    <name type="scientific">Flavobacterium cupreum</name>
    <dbReference type="NCBI Taxonomy" id="2133766"/>
    <lineage>
        <taxon>Bacteria</taxon>
        <taxon>Pseudomonadati</taxon>
        <taxon>Bacteroidota</taxon>
        <taxon>Flavobacteriia</taxon>
        <taxon>Flavobacteriales</taxon>
        <taxon>Flavobacteriaceae</taxon>
        <taxon>Flavobacterium</taxon>
    </lineage>
</organism>
<comment type="caution">
    <text evidence="1">The sequence shown here is derived from an EMBL/GenBank/DDBJ whole genome shotgun (WGS) entry which is preliminary data.</text>
</comment>
<name>A0A434AA88_9FLAO</name>
<proteinExistence type="predicted"/>
<dbReference type="Proteomes" id="UP000288102">
    <property type="component" value="Unassembled WGS sequence"/>
</dbReference>
<keyword evidence="2" id="KW-1185">Reference proteome</keyword>
<dbReference type="OrthoDB" id="9808753at2"/>
<reference evidence="2" key="1">
    <citation type="journal article" date="2019" name="Syst. Appl. Microbiol.">
        <title>Flavobacterium circumlabens sp. nov. and Flavobacterium cupreum sp. nov., two psychrotrophic species isolated from Antarctic environmental samples.</title>
        <authorList>
            <person name="Kralova S."/>
            <person name="Busse H.-J."/>
            <person name="Svec P."/>
            <person name="Maslanova I."/>
            <person name="Stankova E."/>
            <person name="Bartak M."/>
            <person name="Sedlacek I."/>
        </authorList>
    </citation>
    <scope>NUCLEOTIDE SEQUENCE [LARGE SCALE GENOMIC DNA]</scope>
    <source>
        <strain evidence="2">CCM 8825</strain>
    </source>
</reference>
<gene>
    <name evidence="1" type="ORF">D0817_05135</name>
</gene>